<evidence type="ECO:0000259" key="13">
    <source>
        <dbReference type="PROSITE" id="PS50885"/>
    </source>
</evidence>
<keyword evidence="6 14" id="KW-0418">Kinase</keyword>
<feature type="domain" description="Histidine kinase" evidence="11">
    <location>
        <begin position="532"/>
        <end position="756"/>
    </location>
</feature>
<comment type="catalytic activity">
    <reaction evidence="1">
        <text>ATP + protein L-histidine = ADP + protein N-phospho-L-histidine.</text>
        <dbReference type="EC" id="2.7.13.3"/>
    </reaction>
</comment>
<evidence type="ECO:0000256" key="6">
    <source>
        <dbReference type="ARBA" id="ARBA00022777"/>
    </source>
</evidence>
<dbReference type="PANTHER" id="PTHR45339">
    <property type="entry name" value="HYBRID SIGNAL TRANSDUCTION HISTIDINE KINASE J"/>
    <property type="match status" value="1"/>
</dbReference>
<protein>
    <recommendedName>
        <fullName evidence="3">histidine kinase</fullName>
        <ecNumber evidence="3">2.7.13.3</ecNumber>
    </recommendedName>
</protein>
<dbReference type="SMART" id="SM00387">
    <property type="entry name" value="HATPase_c"/>
    <property type="match status" value="1"/>
</dbReference>
<evidence type="ECO:0000256" key="5">
    <source>
        <dbReference type="ARBA" id="ARBA00022679"/>
    </source>
</evidence>
<dbReference type="SMART" id="SM00304">
    <property type="entry name" value="HAMP"/>
    <property type="match status" value="1"/>
</dbReference>
<dbReference type="SUPFAM" id="SSF55874">
    <property type="entry name" value="ATPase domain of HSP90 chaperone/DNA topoisomerase II/histidine kinase"/>
    <property type="match status" value="1"/>
</dbReference>
<dbReference type="CDD" id="cd00082">
    <property type="entry name" value="HisKA"/>
    <property type="match status" value="1"/>
</dbReference>
<proteinExistence type="predicted"/>
<evidence type="ECO:0000256" key="10">
    <source>
        <dbReference type="SAM" id="Phobius"/>
    </source>
</evidence>
<dbReference type="Gene3D" id="3.40.50.2300">
    <property type="match status" value="2"/>
</dbReference>
<dbReference type="EMBL" id="LNQR01000026">
    <property type="protein sequence ID" value="KWT91955.1"/>
    <property type="molecule type" value="Genomic_DNA"/>
</dbReference>
<evidence type="ECO:0000256" key="7">
    <source>
        <dbReference type="ARBA" id="ARBA00023012"/>
    </source>
</evidence>
<dbReference type="Gene3D" id="3.30.450.40">
    <property type="match status" value="1"/>
</dbReference>
<dbReference type="InterPro" id="IPR011006">
    <property type="entry name" value="CheY-like_superfamily"/>
</dbReference>
<evidence type="ECO:0000259" key="12">
    <source>
        <dbReference type="PROSITE" id="PS50110"/>
    </source>
</evidence>
<evidence type="ECO:0000259" key="11">
    <source>
        <dbReference type="PROSITE" id="PS50109"/>
    </source>
</evidence>
<dbReference type="Pfam" id="PF13185">
    <property type="entry name" value="GAF_2"/>
    <property type="match status" value="1"/>
</dbReference>
<keyword evidence="10" id="KW-0472">Membrane</keyword>
<dbReference type="InterPro" id="IPR024478">
    <property type="entry name" value="HlyB_4HB_MCP"/>
</dbReference>
<feature type="transmembrane region" description="Helical" evidence="10">
    <location>
        <begin position="12"/>
        <end position="31"/>
    </location>
</feature>
<dbReference type="Pfam" id="PF00072">
    <property type="entry name" value="Response_reg"/>
    <property type="match status" value="2"/>
</dbReference>
<accession>A0ABR5SJ45</accession>
<organism evidence="14 15">
    <name type="scientific">Candidatus Magnetominusculus xianensis</name>
    <dbReference type="NCBI Taxonomy" id="1748249"/>
    <lineage>
        <taxon>Bacteria</taxon>
        <taxon>Pseudomonadati</taxon>
        <taxon>Nitrospirota</taxon>
        <taxon>Nitrospiria</taxon>
        <taxon>Nitrospirales</taxon>
        <taxon>Nitrospiraceae</taxon>
        <taxon>Candidatus Magnetominusculus</taxon>
    </lineage>
</organism>
<dbReference type="InterPro" id="IPR036890">
    <property type="entry name" value="HATPase_C_sf"/>
</dbReference>
<dbReference type="SUPFAM" id="SSF158472">
    <property type="entry name" value="HAMP domain-like"/>
    <property type="match status" value="1"/>
</dbReference>
<evidence type="ECO:0000256" key="9">
    <source>
        <dbReference type="SAM" id="Coils"/>
    </source>
</evidence>
<dbReference type="SUPFAM" id="SSF47384">
    <property type="entry name" value="Homodimeric domain of signal transducing histidine kinase"/>
    <property type="match status" value="1"/>
</dbReference>
<dbReference type="Pfam" id="PF02518">
    <property type="entry name" value="HATPase_c"/>
    <property type="match status" value="1"/>
</dbReference>
<dbReference type="SUPFAM" id="SSF55781">
    <property type="entry name" value="GAF domain-like"/>
    <property type="match status" value="1"/>
</dbReference>
<reference evidence="14 15" key="1">
    <citation type="submission" date="2015-11" db="EMBL/GenBank/DDBJ databases">
        <authorList>
            <person name="Lin W."/>
        </authorList>
    </citation>
    <scope>NUCLEOTIDE SEQUENCE [LARGE SCALE GENOMIC DNA]</scope>
    <source>
        <strain evidence="14 15">HCH-1</strain>
    </source>
</reference>
<dbReference type="InterPro" id="IPR001789">
    <property type="entry name" value="Sig_transdc_resp-reg_receiver"/>
</dbReference>
<dbReference type="CDD" id="cd16922">
    <property type="entry name" value="HATPase_EvgS-ArcB-TorS-like"/>
    <property type="match status" value="1"/>
</dbReference>
<keyword evidence="15" id="KW-1185">Reference proteome</keyword>
<keyword evidence="7" id="KW-0902">Two-component regulatory system</keyword>
<evidence type="ECO:0000256" key="4">
    <source>
        <dbReference type="ARBA" id="ARBA00022553"/>
    </source>
</evidence>
<dbReference type="PROSITE" id="PS50109">
    <property type="entry name" value="HIS_KIN"/>
    <property type="match status" value="1"/>
</dbReference>
<evidence type="ECO:0000313" key="14">
    <source>
        <dbReference type="EMBL" id="KWT91955.1"/>
    </source>
</evidence>
<name>A0ABR5SJ45_9BACT</name>
<keyword evidence="10" id="KW-1133">Transmembrane helix</keyword>
<evidence type="ECO:0000256" key="2">
    <source>
        <dbReference type="ARBA" id="ARBA00004370"/>
    </source>
</evidence>
<feature type="domain" description="HAMP" evidence="13">
    <location>
        <begin position="209"/>
        <end position="261"/>
    </location>
</feature>
<feature type="coiled-coil region" evidence="9">
    <location>
        <begin position="425"/>
        <end position="511"/>
    </location>
</feature>
<dbReference type="Gene3D" id="3.30.565.10">
    <property type="entry name" value="Histidine kinase-like ATPase, C-terminal domain"/>
    <property type="match status" value="1"/>
</dbReference>
<dbReference type="PROSITE" id="PS50885">
    <property type="entry name" value="HAMP"/>
    <property type="match status" value="1"/>
</dbReference>
<evidence type="ECO:0000256" key="1">
    <source>
        <dbReference type="ARBA" id="ARBA00000085"/>
    </source>
</evidence>
<dbReference type="SMART" id="SM00448">
    <property type="entry name" value="REC"/>
    <property type="match status" value="2"/>
</dbReference>
<dbReference type="InterPro" id="IPR004358">
    <property type="entry name" value="Sig_transdc_His_kin-like_C"/>
</dbReference>
<dbReference type="PANTHER" id="PTHR45339:SF1">
    <property type="entry name" value="HYBRID SIGNAL TRANSDUCTION HISTIDINE KINASE J"/>
    <property type="match status" value="1"/>
</dbReference>
<dbReference type="CDD" id="cd17546">
    <property type="entry name" value="REC_hyHK_CKI1_RcsC-like"/>
    <property type="match status" value="1"/>
</dbReference>
<keyword evidence="4 8" id="KW-0597">Phosphoprotein</keyword>
<feature type="transmembrane region" description="Helical" evidence="10">
    <location>
        <begin position="188"/>
        <end position="207"/>
    </location>
</feature>
<dbReference type="Pfam" id="PF00512">
    <property type="entry name" value="HisKA"/>
    <property type="match status" value="1"/>
</dbReference>
<keyword evidence="5 14" id="KW-0808">Transferase</keyword>
<dbReference type="Gene3D" id="1.10.287.130">
    <property type="match status" value="1"/>
</dbReference>
<sequence length="1189" mass="133659">MIKNLKIGTRITIGYLLILLVFLLLSLYSISRLNYSAAQTKQLYEHPFMVKSKLLSTEANTYRIRFLLRKASMLTNNDDIVDIKAMVASLEHEVINDLTAVENLFLGDKKLIKQIHSNYEKDIALHHDYFYLLFQGKKTDALSLLDSKLYANATETEKMLDEAIEFASNKAASFYENTKKTYDESEKVLYYVLCVSIVMSGVLSFVVTRIITVPIAKLLGATKEIASGNLNVMIDVSAKDEIGRLSKSFQHMVDTLRNNVSMSEIENWKKNGYAQINAVMRGEQDVITLSQNLITYTSEYIGANIGAIYLVQESNNTLRLTGTYAYNKRKNLSNEFSFGDGVVGQAALEKQTILLTEVPADYIKITSGLGERVPSNILVTPLIYNNKVKGVIEIGAFAAFTDHQIEFMKAVSEGIAIAISVAQSRETMRELLEETQSQAEELQVQQEELRTNNEQLASQARILKESEVKLQEQQEELRQANEELEEHAKLMEKQRDEIKKKNIELEKNQELNLQKAKELAITSKYKSEFLANMSHELRTPLNSILLLSKFLSENKDSNLTPKQIECASTVYSSGRDLLSLINDILDLSKVEAGKLELHIEAMETTRIKTFIESNFLPLTEEKNIALQVTISEGAPKQIHTDTQKIDQIIRNLLSNAIKFTEKGAITVTIDKPVKPHPDGLLSISISDTGIGIPQDKLGIIFEAFKQADGTTSRKYGGTGLGLTISKELIKLLQGEIVVNSDYGAGSTFTMFIPDLKDASISQDIHQLSQRPDDLASPAKPEVPEIKVRYIEDDRENLTAGEKSILIIEDDTAFAKILLDISRERGYKSIAVQNGTDGLEAAHIYKPDAIILDMGLPDMDGWTVIERLKESSETRSIPVQIISASEKNIDVLKSGSIGYLTKPVNMEKIEEAFLKIETIFTGKNKQIMAVNLDTRQEATLRELLKNTSVGVDYVPAKKAQTDIELNRCDCIVMNISGSEQVSFSFLDKIKNTEPLNNIPVIIYNSTRLNAVDEMKLSLYAQRIVIKAVKSPDRLLEEIVLFLHLPEAELPKEKQTTLMRLRDKEHIFRGKNILITDDDSRNVFALTSILEERGINILVAGTGVECIDTLKGNDTIDLVLMDIMMPEMDGYEAIKEARKMRRYRDVPIIALTAKAMKEDRIRCIEAGANDYLAKPIDKDRLLSLLRIWLYQ</sequence>
<comment type="caution">
    <text evidence="14">The sequence shown here is derived from an EMBL/GenBank/DDBJ whole genome shotgun (WGS) entry which is preliminary data.</text>
</comment>
<dbReference type="Gene3D" id="6.10.340.10">
    <property type="match status" value="1"/>
</dbReference>
<dbReference type="PROSITE" id="PS50110">
    <property type="entry name" value="RESPONSE_REGULATORY"/>
    <property type="match status" value="2"/>
</dbReference>
<dbReference type="InterPro" id="IPR005467">
    <property type="entry name" value="His_kinase_dom"/>
</dbReference>
<dbReference type="SMART" id="SM00388">
    <property type="entry name" value="HisKA"/>
    <property type="match status" value="1"/>
</dbReference>
<keyword evidence="9" id="KW-0175">Coiled coil</keyword>
<dbReference type="Pfam" id="PF12729">
    <property type="entry name" value="4HB_MCP_1"/>
    <property type="match status" value="1"/>
</dbReference>
<dbReference type="SUPFAM" id="SSF52172">
    <property type="entry name" value="CheY-like"/>
    <property type="match status" value="2"/>
</dbReference>
<dbReference type="InterPro" id="IPR003660">
    <property type="entry name" value="HAMP_dom"/>
</dbReference>
<dbReference type="RefSeq" id="WP_085051180.1">
    <property type="nucleotide sequence ID" value="NZ_LNQR01000026.1"/>
</dbReference>
<gene>
    <name evidence="14" type="ORF">ASN18_0652</name>
</gene>
<dbReference type="Pfam" id="PF00672">
    <property type="entry name" value="HAMP"/>
    <property type="match status" value="1"/>
</dbReference>
<dbReference type="PRINTS" id="PR00344">
    <property type="entry name" value="BCTRLSENSOR"/>
</dbReference>
<dbReference type="GO" id="GO:0004673">
    <property type="term" value="F:protein histidine kinase activity"/>
    <property type="evidence" value="ECO:0007669"/>
    <property type="project" value="UniProtKB-EC"/>
</dbReference>
<evidence type="ECO:0000313" key="15">
    <source>
        <dbReference type="Proteomes" id="UP000060487"/>
    </source>
</evidence>
<feature type="domain" description="Response regulatory" evidence="12">
    <location>
        <begin position="803"/>
        <end position="916"/>
    </location>
</feature>
<feature type="modified residue" description="4-aspartylphosphate" evidence="8">
    <location>
        <position position="1120"/>
    </location>
</feature>
<dbReference type="InterPro" id="IPR003661">
    <property type="entry name" value="HisK_dim/P_dom"/>
</dbReference>
<dbReference type="CDD" id="cd06225">
    <property type="entry name" value="HAMP"/>
    <property type="match status" value="1"/>
</dbReference>
<evidence type="ECO:0000256" key="8">
    <source>
        <dbReference type="PROSITE-ProRule" id="PRU00169"/>
    </source>
</evidence>
<dbReference type="InterPro" id="IPR003018">
    <property type="entry name" value="GAF"/>
</dbReference>
<dbReference type="InterPro" id="IPR029016">
    <property type="entry name" value="GAF-like_dom_sf"/>
</dbReference>
<dbReference type="InterPro" id="IPR036097">
    <property type="entry name" value="HisK_dim/P_sf"/>
</dbReference>
<evidence type="ECO:0000256" key="3">
    <source>
        <dbReference type="ARBA" id="ARBA00012438"/>
    </source>
</evidence>
<feature type="modified residue" description="4-aspartylphosphate" evidence="8">
    <location>
        <position position="852"/>
    </location>
</feature>
<comment type="subcellular location">
    <subcellularLocation>
        <location evidence="2">Membrane</location>
    </subcellularLocation>
</comment>
<dbReference type="SMART" id="SM00065">
    <property type="entry name" value="GAF"/>
    <property type="match status" value="1"/>
</dbReference>
<feature type="domain" description="Response regulatory" evidence="12">
    <location>
        <begin position="1070"/>
        <end position="1187"/>
    </location>
</feature>
<dbReference type="EC" id="2.7.13.3" evidence="3"/>
<keyword evidence="10" id="KW-0812">Transmembrane</keyword>
<dbReference type="Proteomes" id="UP000060487">
    <property type="component" value="Unassembled WGS sequence"/>
</dbReference>
<dbReference type="InterPro" id="IPR003594">
    <property type="entry name" value="HATPase_dom"/>
</dbReference>